<evidence type="ECO:0000256" key="5">
    <source>
        <dbReference type="HAMAP-Rule" id="MF_03028"/>
    </source>
</evidence>
<dbReference type="SMART" id="SM00292">
    <property type="entry name" value="BRCT"/>
    <property type="match status" value="1"/>
</dbReference>
<dbReference type="GeneID" id="30036115"/>
<dbReference type="InterPro" id="IPR010613">
    <property type="entry name" value="PES"/>
</dbReference>
<dbReference type="InterPro" id="IPR001357">
    <property type="entry name" value="BRCT_dom"/>
</dbReference>
<dbReference type="SUPFAM" id="SSF52113">
    <property type="entry name" value="BRCT domain"/>
    <property type="match status" value="1"/>
</dbReference>
<keyword evidence="3" id="KW-0175">Coiled coil</keyword>
<dbReference type="Pfam" id="PF06732">
    <property type="entry name" value="Pescadillo_N"/>
    <property type="match status" value="1"/>
</dbReference>
<feature type="region of interest" description="Disordered" evidence="6">
    <location>
        <begin position="467"/>
        <end position="610"/>
    </location>
</feature>
<evidence type="ECO:0000313" key="8">
    <source>
        <dbReference type="EMBL" id="ANB11226.1"/>
    </source>
</evidence>
<dbReference type="AlphaFoldDB" id="A0A167C548"/>
<keyword evidence="4 5" id="KW-0539">Nucleus</keyword>
<dbReference type="KEGG" id="slb:AWJ20_4028"/>
<dbReference type="PANTHER" id="PTHR12221:SF6">
    <property type="entry name" value="PESCADILLO HOMOLOG"/>
    <property type="match status" value="1"/>
</dbReference>
<comment type="subcellular location">
    <subcellularLocation>
        <location evidence="5">Nucleus</location>
        <location evidence="5">Nucleolus</location>
    </subcellularLocation>
    <subcellularLocation>
        <location evidence="5">Nucleus</location>
        <location evidence="5">Nucleoplasm</location>
    </subcellularLocation>
</comment>
<evidence type="ECO:0000313" key="9">
    <source>
        <dbReference type="Proteomes" id="UP000189580"/>
    </source>
</evidence>
<feature type="compositionally biased region" description="Basic and acidic residues" evidence="6">
    <location>
        <begin position="552"/>
        <end position="565"/>
    </location>
</feature>
<feature type="compositionally biased region" description="Basic and acidic residues" evidence="6">
    <location>
        <begin position="520"/>
        <end position="532"/>
    </location>
</feature>
<evidence type="ECO:0000256" key="2">
    <source>
        <dbReference type="ARBA" id="ARBA00022552"/>
    </source>
</evidence>
<dbReference type="GO" id="GO:0000463">
    <property type="term" value="P:maturation of LSU-rRNA from tricistronic rRNA transcript (SSU-rRNA, 5.8S rRNA, LSU-rRNA)"/>
    <property type="evidence" value="ECO:0007669"/>
    <property type="project" value="UniProtKB-UniRule"/>
</dbReference>
<dbReference type="OrthoDB" id="10264910at2759"/>
<feature type="compositionally biased region" description="Acidic residues" evidence="6">
    <location>
        <begin position="481"/>
        <end position="519"/>
    </location>
</feature>
<dbReference type="GO" id="GO:0003723">
    <property type="term" value="F:RNA binding"/>
    <property type="evidence" value="ECO:0007669"/>
    <property type="project" value="TreeGrafter"/>
</dbReference>
<dbReference type="Proteomes" id="UP000189580">
    <property type="component" value="Chromosome c"/>
</dbReference>
<evidence type="ECO:0000259" key="7">
    <source>
        <dbReference type="PROSITE" id="PS50172"/>
    </source>
</evidence>
<dbReference type="HAMAP" id="MF_03028">
    <property type="entry name" value="Pescadillo"/>
    <property type="match status" value="1"/>
</dbReference>
<keyword evidence="2 5" id="KW-0698">rRNA processing</keyword>
<dbReference type="GO" id="GO:0043021">
    <property type="term" value="F:ribonucleoprotein complex binding"/>
    <property type="evidence" value="ECO:0007669"/>
    <property type="project" value="UniProtKB-UniRule"/>
</dbReference>
<dbReference type="GO" id="GO:0070545">
    <property type="term" value="C:PeBoW complex"/>
    <property type="evidence" value="ECO:0007669"/>
    <property type="project" value="TreeGrafter"/>
</dbReference>
<gene>
    <name evidence="5 8" type="primary">NOP7</name>
    <name evidence="8" type="ORF">AWJ20_4028</name>
</gene>
<protein>
    <recommendedName>
        <fullName evidence="5">Pescadillo homolog</fullName>
    </recommendedName>
    <alternativeName>
        <fullName evidence="5">Nucleolar protein 7 homolog</fullName>
    </alternativeName>
</protein>
<name>A0A167C548_9ASCO</name>
<keyword evidence="1 5" id="KW-0690">Ribosome biogenesis</keyword>
<evidence type="ECO:0000256" key="1">
    <source>
        <dbReference type="ARBA" id="ARBA00022517"/>
    </source>
</evidence>
<dbReference type="GO" id="GO:0005654">
    <property type="term" value="C:nucleoplasm"/>
    <property type="evidence" value="ECO:0007669"/>
    <property type="project" value="UniProtKB-SubCell"/>
</dbReference>
<dbReference type="Pfam" id="PF16589">
    <property type="entry name" value="BRCT_2"/>
    <property type="match status" value="1"/>
</dbReference>
<dbReference type="InterPro" id="IPR036420">
    <property type="entry name" value="BRCT_dom_sf"/>
</dbReference>
<comment type="subunit">
    <text evidence="5">Component of the NOP7 complex, composed of ERB1, NOP7 and YTM1. Within the NOP7 complex ERB1 appears to interact directly with NOP7 and YTM1. The NOP7 complex also associates with the 66S pre-ribosome.</text>
</comment>
<comment type="function">
    <text evidence="5">Component of the NOP7 complex, which is required for maturation of the 25S and 5.8S ribosomal RNAs and formation of the 60S ribosome.</text>
</comment>
<dbReference type="PANTHER" id="PTHR12221">
    <property type="entry name" value="PESCADILLO - RELATED"/>
    <property type="match status" value="1"/>
</dbReference>
<dbReference type="EMBL" id="CP014500">
    <property type="protein sequence ID" value="ANB11226.1"/>
    <property type="molecule type" value="Genomic_DNA"/>
</dbReference>
<dbReference type="GO" id="GO:0030687">
    <property type="term" value="C:preribosome, large subunit precursor"/>
    <property type="evidence" value="ECO:0007669"/>
    <property type="project" value="UniProtKB-UniRule"/>
</dbReference>
<comment type="similarity">
    <text evidence="5">Belongs to the pescadillo family.</text>
</comment>
<organism evidence="8 9">
    <name type="scientific">Sugiyamaella lignohabitans</name>
    <dbReference type="NCBI Taxonomy" id="796027"/>
    <lineage>
        <taxon>Eukaryota</taxon>
        <taxon>Fungi</taxon>
        <taxon>Dikarya</taxon>
        <taxon>Ascomycota</taxon>
        <taxon>Saccharomycotina</taxon>
        <taxon>Dipodascomycetes</taxon>
        <taxon>Dipodascales</taxon>
        <taxon>Trichomonascaceae</taxon>
        <taxon>Sugiyamaella</taxon>
    </lineage>
</organism>
<dbReference type="CDD" id="cd17709">
    <property type="entry name" value="BRCT_pescadillo_like"/>
    <property type="match status" value="1"/>
</dbReference>
<accession>A0A167C548</accession>
<evidence type="ECO:0000256" key="3">
    <source>
        <dbReference type="ARBA" id="ARBA00023054"/>
    </source>
</evidence>
<sequence>MRIKKKHQAGAAKNFITRTQAVKKLQVSLADFRRLCIFKGIYPREPRNKKKANKGSTKPTTFYYTKDIQYLLHEPVLNKFREHKIFARKLSRALGRGEVGDAKRLDDNRPRYKLDHIIKERYPTFNDALRDLDDPLCMLFLFAAMPATNSVNYKVIEDADRLCNQWMAYVARERLLRKVFVSIKGVYYQARVKGQDILWLVPFKFPQNIPDDIDFRIMLTFLEFYTTLLQFVLYRLYTESGLVYPPQINASKMKGVGGISAYLLESRQNGLSLLGAKASENTNGKATTNGATPNLKMDRIAQADEEADHDGDEQEEDENDAANESALDTFQPIPATETAASDILAQPAPESEREGQLFSNFTFFVGREVSLDIVEFLIIAFDGKVISESAIDELIDNENEESSNDATEAYKKIDLSTVTHQICDRPTVPNKVPGRTYIQPQWIFDSINKGQLLPVANYAPGEALPPHLSPWGDAANYDPEAALEDGEGESSSEAEEEETIEGEALPDEDEEEVDEEAEEALERQRDLEKEAAGIKFSEQQSSAESKKRKKKTAADKEQEEKDLRKIMMSNKQKKLYNKMQYGIDKKQAREEELKKKRRKIEATKEKLKSS</sequence>
<feature type="compositionally biased region" description="Acidic residues" evidence="6">
    <location>
        <begin position="304"/>
        <end position="321"/>
    </location>
</feature>
<dbReference type="FunFam" id="3.40.50.10190:FF:000067">
    <property type="entry name" value="Pescadillo homolog"/>
    <property type="match status" value="1"/>
</dbReference>
<evidence type="ECO:0000256" key="4">
    <source>
        <dbReference type="ARBA" id="ARBA00023242"/>
    </source>
</evidence>
<evidence type="ECO:0000256" key="6">
    <source>
        <dbReference type="SAM" id="MobiDB-lite"/>
    </source>
</evidence>
<keyword evidence="9" id="KW-1185">Reference proteome</keyword>
<dbReference type="GO" id="GO:0000466">
    <property type="term" value="P:maturation of 5.8S rRNA from tricistronic rRNA transcript (SSU-rRNA, 5.8S rRNA, LSU-rRNA)"/>
    <property type="evidence" value="ECO:0007669"/>
    <property type="project" value="UniProtKB-UniRule"/>
</dbReference>
<feature type="domain" description="BRCT" evidence="7">
    <location>
        <begin position="353"/>
        <end position="460"/>
    </location>
</feature>
<feature type="region of interest" description="Disordered" evidence="6">
    <location>
        <begin position="304"/>
        <end position="333"/>
    </location>
</feature>
<reference evidence="8 9" key="1">
    <citation type="submission" date="2016-02" db="EMBL/GenBank/DDBJ databases">
        <title>Complete genome sequence and transcriptome regulation of the pentose utilising yeast Sugiyamaella lignohabitans.</title>
        <authorList>
            <person name="Bellasio M."/>
            <person name="Peymann A."/>
            <person name="Valli M."/>
            <person name="Sipitzky M."/>
            <person name="Graf A."/>
            <person name="Sauer M."/>
            <person name="Marx H."/>
            <person name="Mattanovich D."/>
        </authorList>
    </citation>
    <scope>NUCLEOTIDE SEQUENCE [LARGE SCALE GENOMIC DNA]</scope>
    <source>
        <strain evidence="8 9">CBS 10342</strain>
    </source>
</reference>
<feature type="compositionally biased region" description="Basic and acidic residues" evidence="6">
    <location>
        <begin position="583"/>
        <end position="610"/>
    </location>
</feature>
<dbReference type="PROSITE" id="PS50172">
    <property type="entry name" value="BRCT"/>
    <property type="match status" value="1"/>
</dbReference>
<dbReference type="RefSeq" id="XP_018733703.1">
    <property type="nucleotide sequence ID" value="XM_018881077.1"/>
</dbReference>
<proteinExistence type="inferred from homology"/>
<dbReference type="Gene3D" id="3.40.50.10190">
    <property type="entry name" value="BRCT domain"/>
    <property type="match status" value="1"/>
</dbReference>